<dbReference type="EMBL" id="ML996705">
    <property type="protein sequence ID" value="KAF2396805.1"/>
    <property type="molecule type" value="Genomic_DNA"/>
</dbReference>
<name>A0A6G1HM18_9PEZI</name>
<feature type="compositionally biased region" description="Polar residues" evidence="1">
    <location>
        <begin position="76"/>
        <end position="100"/>
    </location>
</feature>
<organism evidence="2 3">
    <name type="scientific">Trichodelitschia bisporula</name>
    <dbReference type="NCBI Taxonomy" id="703511"/>
    <lineage>
        <taxon>Eukaryota</taxon>
        <taxon>Fungi</taxon>
        <taxon>Dikarya</taxon>
        <taxon>Ascomycota</taxon>
        <taxon>Pezizomycotina</taxon>
        <taxon>Dothideomycetes</taxon>
        <taxon>Dothideomycetes incertae sedis</taxon>
        <taxon>Phaeotrichales</taxon>
        <taxon>Phaeotrichaceae</taxon>
        <taxon>Trichodelitschia</taxon>
    </lineage>
</organism>
<feature type="region of interest" description="Disordered" evidence="1">
    <location>
        <begin position="115"/>
        <end position="181"/>
    </location>
</feature>
<evidence type="ECO:0000256" key="1">
    <source>
        <dbReference type="SAM" id="MobiDB-lite"/>
    </source>
</evidence>
<gene>
    <name evidence="2" type="ORF">EJ06DRAFT_172801</name>
</gene>
<keyword evidence="3" id="KW-1185">Reference proteome</keyword>
<accession>A0A6G1HM18</accession>
<feature type="region of interest" description="Disordered" evidence="1">
    <location>
        <begin position="72"/>
        <end position="100"/>
    </location>
</feature>
<evidence type="ECO:0000313" key="3">
    <source>
        <dbReference type="Proteomes" id="UP000799640"/>
    </source>
</evidence>
<protein>
    <submittedName>
        <fullName evidence="2">Uncharacterized protein</fullName>
    </submittedName>
</protein>
<proteinExistence type="predicted"/>
<evidence type="ECO:0000313" key="2">
    <source>
        <dbReference type="EMBL" id="KAF2396805.1"/>
    </source>
</evidence>
<dbReference type="Proteomes" id="UP000799640">
    <property type="component" value="Unassembled WGS sequence"/>
</dbReference>
<reference evidence="2" key="1">
    <citation type="journal article" date="2020" name="Stud. Mycol.">
        <title>101 Dothideomycetes genomes: a test case for predicting lifestyles and emergence of pathogens.</title>
        <authorList>
            <person name="Haridas S."/>
            <person name="Albert R."/>
            <person name="Binder M."/>
            <person name="Bloem J."/>
            <person name="Labutti K."/>
            <person name="Salamov A."/>
            <person name="Andreopoulos B."/>
            <person name="Baker S."/>
            <person name="Barry K."/>
            <person name="Bills G."/>
            <person name="Bluhm B."/>
            <person name="Cannon C."/>
            <person name="Castanera R."/>
            <person name="Culley D."/>
            <person name="Daum C."/>
            <person name="Ezra D."/>
            <person name="Gonzalez J."/>
            <person name="Henrissat B."/>
            <person name="Kuo A."/>
            <person name="Liang C."/>
            <person name="Lipzen A."/>
            <person name="Lutzoni F."/>
            <person name="Magnuson J."/>
            <person name="Mondo S."/>
            <person name="Nolan M."/>
            <person name="Ohm R."/>
            <person name="Pangilinan J."/>
            <person name="Park H.-J."/>
            <person name="Ramirez L."/>
            <person name="Alfaro M."/>
            <person name="Sun H."/>
            <person name="Tritt A."/>
            <person name="Yoshinaga Y."/>
            <person name="Zwiers L.-H."/>
            <person name="Turgeon B."/>
            <person name="Goodwin S."/>
            <person name="Spatafora J."/>
            <person name="Crous P."/>
            <person name="Grigoriev I."/>
        </authorList>
    </citation>
    <scope>NUCLEOTIDE SEQUENCE</scope>
    <source>
        <strain evidence="2">CBS 262.69</strain>
    </source>
</reference>
<sequence>MLSTFTPASSVLSASASSTVSGSKSVRWPISFSAHGASPASSWVFFPFLTPSLQKIIPGRRHDSRLIRVAFEAPDNPTSTTHPANQQNTRHPSAGKTNNHSFTLVHFRPEKKKIIYPSPSPPLLSQVVTPPQPQTHSNPSRAPPPQKKKWLVGNNARRPIVRDQPTQLGGGRWPAGGASRRRQLKPIHAARAPQVRRTAIRLVLSSRSAPPIPPFVQLLVR</sequence>
<dbReference type="AlphaFoldDB" id="A0A6G1HM18"/>